<protein>
    <submittedName>
        <fullName evidence="1">Uncharacterized protein</fullName>
    </submittedName>
</protein>
<reference evidence="1" key="1">
    <citation type="submission" date="2021-01" db="UniProtKB">
        <authorList>
            <consortium name="EnsemblPlants"/>
        </authorList>
    </citation>
    <scope>IDENTIFICATION</scope>
</reference>
<proteinExistence type="predicted"/>
<evidence type="ECO:0000313" key="1">
    <source>
        <dbReference type="EnsemblPlants" id="Kaladp0053s0328.1.v1.1.CDS.1"/>
    </source>
</evidence>
<dbReference type="EnsemblPlants" id="Kaladp0053s0328.1.v1.1">
    <property type="protein sequence ID" value="Kaladp0053s0328.1.v1.1.CDS.1"/>
    <property type="gene ID" value="Kaladp0053s0328.v1.1"/>
</dbReference>
<keyword evidence="2" id="KW-1185">Reference proteome</keyword>
<sequence>MGIQEQCGGLDVIANFMNLSFAGPSMRNLASRATFNIAKYTIWKERNKRIFKGEMASLDKLKKETVWELDIALSKIKRMKKTQKSMEWAASKGIVPEVFQKKKTNGLESLSE</sequence>
<dbReference type="AlphaFoldDB" id="A0A7N0U3E4"/>
<name>A0A7N0U3E4_KALFE</name>
<organism evidence="1 2">
    <name type="scientific">Kalanchoe fedtschenkoi</name>
    <name type="common">Lavender scallops</name>
    <name type="synonym">South American air plant</name>
    <dbReference type="NCBI Taxonomy" id="63787"/>
    <lineage>
        <taxon>Eukaryota</taxon>
        <taxon>Viridiplantae</taxon>
        <taxon>Streptophyta</taxon>
        <taxon>Embryophyta</taxon>
        <taxon>Tracheophyta</taxon>
        <taxon>Spermatophyta</taxon>
        <taxon>Magnoliopsida</taxon>
        <taxon>eudicotyledons</taxon>
        <taxon>Gunneridae</taxon>
        <taxon>Pentapetalae</taxon>
        <taxon>Saxifragales</taxon>
        <taxon>Crassulaceae</taxon>
        <taxon>Kalanchoe</taxon>
    </lineage>
</organism>
<dbReference type="Gramene" id="Kaladp0053s0328.1.v1.1">
    <property type="protein sequence ID" value="Kaladp0053s0328.1.v1.1.CDS.1"/>
    <property type="gene ID" value="Kaladp0053s0328.v1.1"/>
</dbReference>
<accession>A0A7N0U3E4</accession>
<evidence type="ECO:0000313" key="2">
    <source>
        <dbReference type="Proteomes" id="UP000594263"/>
    </source>
</evidence>
<dbReference type="Proteomes" id="UP000594263">
    <property type="component" value="Unplaced"/>
</dbReference>